<comment type="caution">
    <text evidence="2">The sequence shown here is derived from an EMBL/GenBank/DDBJ whole genome shotgun (WGS) entry which is preliminary data.</text>
</comment>
<name>A0A855EZA8_RAOOR</name>
<dbReference type="InterPro" id="IPR018880">
    <property type="entry name" value="Phage_P4_Ash"/>
</dbReference>
<dbReference type="Proteomes" id="UP000229713">
    <property type="component" value="Unassembled WGS sequence"/>
</dbReference>
<evidence type="ECO:0000256" key="1">
    <source>
        <dbReference type="SAM" id="Phobius"/>
    </source>
</evidence>
<keyword evidence="1" id="KW-0472">Membrane</keyword>
<sequence>MITGARRKSLSLAGLMYAKVNALQAVRHRGNLSKPVTLRATDSGVQNAWRSFETITPAGKRSETDYLEDSVSGAGGGCGAHHTASYKLPHRNKKGLRPDGIPFYGYIAPAKSGAGIGVLLKLSATHDAPSVFFCVVSSVHPFFSGSVSFRTCIRIMVGWAGASSEAPVSDNAGYANPVQSITSEIGVSGDGFNPLLSEAATCWLLPLPKIRNISGLSPLFAAICRQLPQKFTISQHLLSVKPAVLWFGITSAFSLVASVWRWLMHNYFRITGYAVNKRGLTVSIGYQLISSDTKTAMAHAVLQAQREGVRHVRITRVQEVAA</sequence>
<dbReference type="EMBL" id="NKYI01000028">
    <property type="protein sequence ID" value="PIK82596.1"/>
    <property type="molecule type" value="Genomic_DNA"/>
</dbReference>
<proteinExistence type="predicted"/>
<dbReference type="Pfam" id="PF10554">
    <property type="entry name" value="Phage_ASH"/>
    <property type="match status" value="1"/>
</dbReference>
<organism evidence="2 3">
    <name type="scientific">Raoultella ornithinolytica</name>
    <name type="common">Klebsiella ornithinolytica</name>
    <dbReference type="NCBI Taxonomy" id="54291"/>
    <lineage>
        <taxon>Bacteria</taxon>
        <taxon>Pseudomonadati</taxon>
        <taxon>Pseudomonadota</taxon>
        <taxon>Gammaproteobacteria</taxon>
        <taxon>Enterobacterales</taxon>
        <taxon>Enterobacteriaceae</taxon>
        <taxon>Klebsiella/Raoultella group</taxon>
        <taxon>Raoultella</taxon>
    </lineage>
</organism>
<dbReference type="AlphaFoldDB" id="A0A855EZA8"/>
<reference evidence="2 3" key="1">
    <citation type="submission" date="2017-07" db="EMBL/GenBank/DDBJ databases">
        <title>Raoultella ornithinolytica strain HH3 draft genome.</title>
        <authorList>
            <person name="Duceppe M.-O."/>
            <person name="Huang H."/>
            <person name="Phipps-Todd B."/>
        </authorList>
    </citation>
    <scope>NUCLEOTIDE SEQUENCE [LARGE SCALE GENOMIC DNA]</scope>
    <source>
        <strain evidence="2 3">HH3</strain>
    </source>
</reference>
<evidence type="ECO:0000313" key="2">
    <source>
        <dbReference type="EMBL" id="PIK82596.1"/>
    </source>
</evidence>
<keyword evidence="1" id="KW-1133">Transmembrane helix</keyword>
<dbReference type="GO" id="GO:0016787">
    <property type="term" value="F:hydrolase activity"/>
    <property type="evidence" value="ECO:0007669"/>
    <property type="project" value="UniProtKB-KW"/>
</dbReference>
<gene>
    <name evidence="2" type="ORF">CFY86_20770</name>
</gene>
<keyword evidence="1" id="KW-0812">Transmembrane</keyword>
<accession>A0A855EZA8</accession>
<evidence type="ECO:0000313" key="3">
    <source>
        <dbReference type="Proteomes" id="UP000229713"/>
    </source>
</evidence>
<keyword evidence="2" id="KW-0378">Hydrolase</keyword>
<feature type="transmembrane region" description="Helical" evidence="1">
    <location>
        <begin position="243"/>
        <end position="263"/>
    </location>
</feature>
<protein>
    <submittedName>
        <fullName evidence="2">HAD family hydrolase</fullName>
    </submittedName>
</protein>